<protein>
    <recommendedName>
        <fullName evidence="3">Histidyl tRNA synthetase-related domain-containing protein</fullName>
    </recommendedName>
</protein>
<proteinExistence type="predicted"/>
<evidence type="ECO:0000256" key="2">
    <source>
        <dbReference type="ARBA" id="ARBA00022840"/>
    </source>
</evidence>
<dbReference type="GO" id="GO:0006427">
    <property type="term" value="P:histidyl-tRNA aminoacylation"/>
    <property type="evidence" value="ECO:0007669"/>
    <property type="project" value="TreeGrafter"/>
</dbReference>
<evidence type="ECO:0000256" key="1">
    <source>
        <dbReference type="ARBA" id="ARBA00022741"/>
    </source>
</evidence>
<organism evidence="4 5">
    <name type="scientific">Bugula neritina</name>
    <name type="common">Brown bryozoan</name>
    <name type="synonym">Sertularia neritina</name>
    <dbReference type="NCBI Taxonomy" id="10212"/>
    <lineage>
        <taxon>Eukaryota</taxon>
        <taxon>Metazoa</taxon>
        <taxon>Spiralia</taxon>
        <taxon>Lophotrochozoa</taxon>
        <taxon>Bryozoa</taxon>
        <taxon>Gymnolaemata</taxon>
        <taxon>Cheilostomatida</taxon>
        <taxon>Flustrina</taxon>
        <taxon>Buguloidea</taxon>
        <taxon>Bugulidae</taxon>
        <taxon>Bugula</taxon>
    </lineage>
</organism>
<keyword evidence="2" id="KW-0067">ATP-binding</keyword>
<dbReference type="OrthoDB" id="6778822at2759"/>
<name>A0A7J7JRR9_BUGNE</name>
<dbReference type="PANTHER" id="PTHR11476:SF7">
    <property type="entry name" value="HISTIDINE--TRNA LIGASE"/>
    <property type="match status" value="1"/>
</dbReference>
<dbReference type="GO" id="GO:0005739">
    <property type="term" value="C:mitochondrion"/>
    <property type="evidence" value="ECO:0007669"/>
    <property type="project" value="TreeGrafter"/>
</dbReference>
<evidence type="ECO:0000259" key="3">
    <source>
        <dbReference type="Pfam" id="PF12745"/>
    </source>
</evidence>
<dbReference type="GO" id="GO:0005829">
    <property type="term" value="C:cytosol"/>
    <property type="evidence" value="ECO:0007669"/>
    <property type="project" value="TreeGrafter"/>
</dbReference>
<feature type="domain" description="Histidyl tRNA synthetase-related" evidence="3">
    <location>
        <begin position="81"/>
        <end position="340"/>
    </location>
</feature>
<evidence type="ECO:0000313" key="4">
    <source>
        <dbReference type="EMBL" id="KAF6028344.1"/>
    </source>
</evidence>
<keyword evidence="1" id="KW-0547">Nucleotide-binding</keyword>
<accession>A0A7J7JRR9</accession>
<gene>
    <name evidence="4" type="ORF">EB796_013344</name>
</gene>
<dbReference type="Gene3D" id="3.40.50.800">
    <property type="entry name" value="Anticodon-binding domain"/>
    <property type="match status" value="1"/>
</dbReference>
<evidence type="ECO:0000313" key="5">
    <source>
        <dbReference type="Proteomes" id="UP000593567"/>
    </source>
</evidence>
<dbReference type="PANTHER" id="PTHR11476">
    <property type="entry name" value="HISTIDYL-TRNA SYNTHETASE"/>
    <property type="match status" value="1"/>
</dbReference>
<dbReference type="GO" id="GO:0003723">
    <property type="term" value="F:RNA binding"/>
    <property type="evidence" value="ECO:0007669"/>
    <property type="project" value="TreeGrafter"/>
</dbReference>
<dbReference type="GO" id="GO:0004821">
    <property type="term" value="F:histidine-tRNA ligase activity"/>
    <property type="evidence" value="ECO:0007669"/>
    <property type="project" value="TreeGrafter"/>
</dbReference>
<dbReference type="GO" id="GO:0005524">
    <property type="term" value="F:ATP binding"/>
    <property type="evidence" value="ECO:0007669"/>
    <property type="project" value="UniProtKB-KW"/>
</dbReference>
<comment type="caution">
    <text evidence="4">The sequence shown here is derived from an EMBL/GenBank/DDBJ whole genome shotgun (WGS) entry which is preliminary data.</text>
</comment>
<reference evidence="4" key="1">
    <citation type="submission" date="2020-06" db="EMBL/GenBank/DDBJ databases">
        <title>Draft genome of Bugula neritina, a colonial animal packing powerful symbionts and potential medicines.</title>
        <authorList>
            <person name="Rayko M."/>
        </authorList>
    </citation>
    <scope>NUCLEOTIDE SEQUENCE [LARGE SCALE GENOMIC DNA]</scope>
    <source>
        <strain evidence="4">Kwan_BN1</strain>
    </source>
</reference>
<dbReference type="InterPro" id="IPR024435">
    <property type="entry name" value="HisRS-related_dom"/>
</dbReference>
<sequence length="345" mass="38726">MNKLSRILYEIAAETTSTKHKSGLDVIACGYRYDRQVTRFKRISRPDGGVELAAAGMSLVFDKLVNAVAHEKSSQDRSLVQVVLSCTGKPSVMKECLKIANELWSNNIKIELLSDMTLEMDKMVSACRDIGCKYLITLTDYEPGFAKLGVIEKERLTEKKYLLANIVEEVVKKLIPCNSDKNSNRYQQGDYNSIMPSAVSTSDKSDRSSDAVTHAFLTPLPITLINAQDARQTQKVKSKIETTIHNRLASTVLCLLKKSSEAEVVAFDLSLAEIKVIASVYVDSDDEQQFSHNCNITLEKQESARYRKYISKILNRLAQMKFQSTKPSVLILYGIKDDSYRVLVD</sequence>
<dbReference type="SUPFAM" id="SSF52954">
    <property type="entry name" value="Class II aaRS ABD-related"/>
    <property type="match status" value="1"/>
</dbReference>
<dbReference type="InterPro" id="IPR036621">
    <property type="entry name" value="Anticodon-bd_dom_sf"/>
</dbReference>
<dbReference type="GO" id="GO:0032543">
    <property type="term" value="P:mitochondrial translation"/>
    <property type="evidence" value="ECO:0007669"/>
    <property type="project" value="TreeGrafter"/>
</dbReference>
<dbReference type="AlphaFoldDB" id="A0A7J7JRR9"/>
<dbReference type="Pfam" id="PF12745">
    <property type="entry name" value="HGTP_anticodon2"/>
    <property type="match status" value="1"/>
</dbReference>
<keyword evidence="5" id="KW-1185">Reference proteome</keyword>
<dbReference type="EMBL" id="VXIV02001960">
    <property type="protein sequence ID" value="KAF6028344.1"/>
    <property type="molecule type" value="Genomic_DNA"/>
</dbReference>
<dbReference type="Proteomes" id="UP000593567">
    <property type="component" value="Unassembled WGS sequence"/>
</dbReference>